<name>A0A9X3TQB5_9BACL</name>
<comment type="caution">
    <text evidence="1">The sequence shown here is derived from an EMBL/GenBank/DDBJ whole genome shotgun (WGS) entry which is preliminary data.</text>
</comment>
<dbReference type="Proteomes" id="UP001151071">
    <property type="component" value="Unassembled WGS sequence"/>
</dbReference>
<evidence type="ECO:0000313" key="1">
    <source>
        <dbReference type="EMBL" id="MDA5108537.1"/>
    </source>
</evidence>
<gene>
    <name evidence="1" type="ORF">O3V59_09200</name>
</gene>
<reference evidence="1" key="1">
    <citation type="submission" date="2022-12" db="EMBL/GenBank/DDBJ databases">
        <title>Draft genome sequence of the thermophilic strain Brevibacillus thermoruber HT42, isolated from Los Humeros, Puebla, Mexico, with biotechnological potential.</title>
        <authorList>
            <person name="Lara Sanchez J."/>
            <person name="Solis Palacios R."/>
            <person name="Bustos Baena A.S."/>
            <person name="Ruz Baez A.E."/>
            <person name="Espinosa Luna G."/>
            <person name="Oliart Ros R.M."/>
        </authorList>
    </citation>
    <scope>NUCLEOTIDE SEQUENCE</scope>
    <source>
        <strain evidence="1">HT42</strain>
    </source>
</reference>
<protein>
    <submittedName>
        <fullName evidence="1">Uncharacterized protein</fullName>
    </submittedName>
</protein>
<proteinExistence type="predicted"/>
<dbReference type="EMBL" id="JAPYYP010000008">
    <property type="protein sequence ID" value="MDA5108537.1"/>
    <property type="molecule type" value="Genomic_DNA"/>
</dbReference>
<sequence length="459" mass="49490">MNQPDFSNLQACVEDAKTAALDTNAGPADPTDYRQLLIRLEAAREKLPPLYREKVFQPIARALDELSESGFVELLKRDPDREREAGLLMDIVQAILQNGEGYEQTATDAFQEVVSDLYDGFLSAGDRAGIKPPDHSVIAPLVKWGRPQYGPYTWPVDAAAHFGLETGIVNLPPSHAKQGLLAWSALAHETAGHDILHADTGLLQELSQVVRQELIGQKFSRSLAEYWALRIDETASDVLGVLNMGPAAGIGLIGYFRALNGAWGGTPKLRNTGPDYDPHPADILRGYLAAETVRLLRFDGAPLWADALAAETDKDLGTIVLGRTTVDADTAKRSAAAVAAAIAESPLKSLEDHALAQIQNWHDRDEQIAASIRSHLASAGDLNDCYVSGMYAAHVVAAAVTGALGQGANIPEIFQRMVTVLKSMHDANPAWGPLYVRHPGDLQPHRVYTRPAAESVAAG</sequence>
<dbReference type="RefSeq" id="WP_271139987.1">
    <property type="nucleotide sequence ID" value="NZ_JAPYYP010000008.1"/>
</dbReference>
<evidence type="ECO:0000313" key="2">
    <source>
        <dbReference type="Proteomes" id="UP001151071"/>
    </source>
</evidence>
<accession>A0A9X3TQB5</accession>
<organism evidence="1 2">
    <name type="scientific">Brevibacillus thermoruber</name>
    <dbReference type="NCBI Taxonomy" id="33942"/>
    <lineage>
        <taxon>Bacteria</taxon>
        <taxon>Bacillati</taxon>
        <taxon>Bacillota</taxon>
        <taxon>Bacilli</taxon>
        <taxon>Bacillales</taxon>
        <taxon>Paenibacillaceae</taxon>
        <taxon>Brevibacillus</taxon>
    </lineage>
</organism>
<keyword evidence="2" id="KW-1185">Reference proteome</keyword>
<dbReference type="AlphaFoldDB" id="A0A9X3TQB5"/>